<feature type="compositionally biased region" description="Low complexity" evidence="3">
    <location>
        <begin position="64"/>
        <end position="86"/>
    </location>
</feature>
<sequence length="152" mass="16337">MNRTILLRRAFSTTPRHAASPFTRGPAPIPLPKQDQDLFEKLQKASTGAFSTPRSEDTKPEINVATTATSTQTASTATTSPSQVSARSSPQINQSPSSTSGDDLHPNMRRGAPPEFDGEINPKTGEVGGPKNEPLRWGAVGDWSYNGRVTDF</sequence>
<dbReference type="GeneID" id="54403998"/>
<dbReference type="GO" id="GO:0034553">
    <property type="term" value="P:mitochondrial respiratory chain complex II assembly"/>
    <property type="evidence" value="ECO:0007669"/>
    <property type="project" value="TreeGrafter"/>
</dbReference>
<dbReference type="Proteomes" id="UP000799771">
    <property type="component" value="Unassembled WGS sequence"/>
</dbReference>
<dbReference type="Pfam" id="PF07896">
    <property type="entry name" value="DUF1674"/>
    <property type="match status" value="1"/>
</dbReference>
<evidence type="ECO:0000256" key="2">
    <source>
        <dbReference type="ARBA" id="ARBA00022170"/>
    </source>
</evidence>
<proteinExistence type="inferred from homology"/>
<gene>
    <name evidence="4" type="ORF">P153DRAFT_287833</name>
</gene>
<organism evidence="4 5">
    <name type="scientific">Dothidotthia symphoricarpi CBS 119687</name>
    <dbReference type="NCBI Taxonomy" id="1392245"/>
    <lineage>
        <taxon>Eukaryota</taxon>
        <taxon>Fungi</taxon>
        <taxon>Dikarya</taxon>
        <taxon>Ascomycota</taxon>
        <taxon>Pezizomycotina</taxon>
        <taxon>Dothideomycetes</taxon>
        <taxon>Pleosporomycetidae</taxon>
        <taxon>Pleosporales</taxon>
        <taxon>Dothidotthiaceae</taxon>
        <taxon>Dothidotthia</taxon>
    </lineage>
</organism>
<dbReference type="InterPro" id="IPR012875">
    <property type="entry name" value="SDHF4"/>
</dbReference>
<protein>
    <recommendedName>
        <fullName evidence="2">Succinate dehydrogenase assembly factor 4, mitochondrial</fullName>
    </recommendedName>
</protein>
<feature type="compositionally biased region" description="Basic and acidic residues" evidence="3">
    <location>
        <begin position="34"/>
        <end position="43"/>
    </location>
</feature>
<name>A0A6A6AHJ6_9PLEO</name>
<evidence type="ECO:0000256" key="3">
    <source>
        <dbReference type="SAM" id="MobiDB-lite"/>
    </source>
</evidence>
<evidence type="ECO:0000313" key="4">
    <source>
        <dbReference type="EMBL" id="KAF2130723.1"/>
    </source>
</evidence>
<dbReference type="GO" id="GO:0005739">
    <property type="term" value="C:mitochondrion"/>
    <property type="evidence" value="ECO:0007669"/>
    <property type="project" value="TreeGrafter"/>
</dbReference>
<feature type="compositionally biased region" description="Polar residues" evidence="3">
    <location>
        <begin position="44"/>
        <end position="53"/>
    </location>
</feature>
<dbReference type="AlphaFoldDB" id="A0A6A6AHJ6"/>
<dbReference type="PANTHER" id="PTHR28524:SF3">
    <property type="entry name" value="SUCCINATE DEHYDROGENASE ASSEMBLY FACTOR 4, MITOCHONDRIAL"/>
    <property type="match status" value="1"/>
</dbReference>
<keyword evidence="5" id="KW-1185">Reference proteome</keyword>
<dbReference type="OrthoDB" id="201362at2759"/>
<feature type="compositionally biased region" description="Polar residues" evidence="3">
    <location>
        <begin position="87"/>
        <end position="101"/>
    </location>
</feature>
<evidence type="ECO:0000256" key="1">
    <source>
        <dbReference type="ARBA" id="ARBA00005701"/>
    </source>
</evidence>
<dbReference type="RefSeq" id="XP_033525110.1">
    <property type="nucleotide sequence ID" value="XM_033663566.1"/>
</dbReference>
<dbReference type="PANTHER" id="PTHR28524">
    <property type="entry name" value="SUCCINATE DEHYDROGENASE ASSEMBLY FACTOR 4, MITOCHONDRIAL"/>
    <property type="match status" value="1"/>
</dbReference>
<reference evidence="4" key="1">
    <citation type="journal article" date="2020" name="Stud. Mycol.">
        <title>101 Dothideomycetes genomes: a test case for predicting lifestyles and emergence of pathogens.</title>
        <authorList>
            <person name="Haridas S."/>
            <person name="Albert R."/>
            <person name="Binder M."/>
            <person name="Bloem J."/>
            <person name="Labutti K."/>
            <person name="Salamov A."/>
            <person name="Andreopoulos B."/>
            <person name="Baker S."/>
            <person name="Barry K."/>
            <person name="Bills G."/>
            <person name="Bluhm B."/>
            <person name="Cannon C."/>
            <person name="Castanera R."/>
            <person name="Culley D."/>
            <person name="Daum C."/>
            <person name="Ezra D."/>
            <person name="Gonzalez J."/>
            <person name="Henrissat B."/>
            <person name="Kuo A."/>
            <person name="Liang C."/>
            <person name="Lipzen A."/>
            <person name="Lutzoni F."/>
            <person name="Magnuson J."/>
            <person name="Mondo S."/>
            <person name="Nolan M."/>
            <person name="Ohm R."/>
            <person name="Pangilinan J."/>
            <person name="Park H.-J."/>
            <person name="Ramirez L."/>
            <person name="Alfaro M."/>
            <person name="Sun H."/>
            <person name="Tritt A."/>
            <person name="Yoshinaga Y."/>
            <person name="Zwiers L.-H."/>
            <person name="Turgeon B."/>
            <person name="Goodwin S."/>
            <person name="Spatafora J."/>
            <person name="Crous P."/>
            <person name="Grigoriev I."/>
        </authorList>
    </citation>
    <scope>NUCLEOTIDE SEQUENCE</scope>
    <source>
        <strain evidence="4">CBS 119687</strain>
    </source>
</reference>
<comment type="similarity">
    <text evidence="1">Belongs to the SDHAF4 family.</text>
</comment>
<feature type="region of interest" description="Disordered" evidence="3">
    <location>
        <begin position="10"/>
        <end position="143"/>
    </location>
</feature>
<evidence type="ECO:0000313" key="5">
    <source>
        <dbReference type="Proteomes" id="UP000799771"/>
    </source>
</evidence>
<accession>A0A6A6AHJ6</accession>
<dbReference type="EMBL" id="ML977503">
    <property type="protein sequence ID" value="KAF2130723.1"/>
    <property type="molecule type" value="Genomic_DNA"/>
</dbReference>